<evidence type="ECO:0000313" key="2">
    <source>
        <dbReference type="EMBL" id="GMK59861.1"/>
    </source>
</evidence>
<feature type="compositionally biased region" description="Basic and acidic residues" evidence="1">
    <location>
        <begin position="37"/>
        <end position="49"/>
    </location>
</feature>
<protein>
    <submittedName>
        <fullName evidence="2">Uncharacterized protein</fullName>
    </submittedName>
</protein>
<keyword evidence="3" id="KW-1185">Reference proteome</keyword>
<name>A0AAD3TZQ2_9TREE</name>
<comment type="caution">
    <text evidence="2">The sequence shown here is derived from an EMBL/GenBank/DDBJ whole genome shotgun (WGS) entry which is preliminary data.</text>
</comment>
<dbReference type="AlphaFoldDB" id="A0AAD3TZQ2"/>
<evidence type="ECO:0000313" key="3">
    <source>
        <dbReference type="Proteomes" id="UP001222932"/>
    </source>
</evidence>
<dbReference type="EMBL" id="BTCM01000009">
    <property type="protein sequence ID" value="GMK59861.1"/>
    <property type="molecule type" value="Genomic_DNA"/>
</dbReference>
<feature type="compositionally biased region" description="Basic and acidic residues" evidence="1">
    <location>
        <begin position="10"/>
        <end position="19"/>
    </location>
</feature>
<evidence type="ECO:0000256" key="1">
    <source>
        <dbReference type="SAM" id="MobiDB-lite"/>
    </source>
</evidence>
<reference evidence="2" key="1">
    <citation type="journal article" date="2023" name="BMC Genomics">
        <title>Chromosome-level genome assemblies of Cutaneotrichosporon spp. (Trichosporonales, Basidiomycota) reveal imbalanced evolution between nucleotide sequences and chromosome synteny.</title>
        <authorList>
            <person name="Kobayashi Y."/>
            <person name="Kayamori A."/>
            <person name="Aoki K."/>
            <person name="Shiwa Y."/>
            <person name="Matsutani M."/>
            <person name="Fujita N."/>
            <person name="Sugita T."/>
            <person name="Iwasaki W."/>
            <person name="Tanaka N."/>
            <person name="Takashima M."/>
        </authorList>
    </citation>
    <scope>NUCLEOTIDE SEQUENCE</scope>
    <source>
        <strain evidence="2">HIS016</strain>
    </source>
</reference>
<sequence>MRQHSPLQVHVREPVRSDAEAEVDADADAAHPTARASRADAARSEEARVHGHASSRDASVQDLPVWRSRCQIDPVGADPRLACYVGSALGCVRTAHDVGLQR</sequence>
<accession>A0AAD3TZQ2</accession>
<proteinExistence type="predicted"/>
<gene>
    <name evidence="2" type="ORF">CspeluHIS016_0900780</name>
</gene>
<feature type="region of interest" description="Disordered" evidence="1">
    <location>
        <begin position="1"/>
        <end position="59"/>
    </location>
</feature>
<organism evidence="2 3">
    <name type="scientific">Cutaneotrichosporon spelunceum</name>
    <dbReference type="NCBI Taxonomy" id="1672016"/>
    <lineage>
        <taxon>Eukaryota</taxon>
        <taxon>Fungi</taxon>
        <taxon>Dikarya</taxon>
        <taxon>Basidiomycota</taxon>
        <taxon>Agaricomycotina</taxon>
        <taxon>Tremellomycetes</taxon>
        <taxon>Trichosporonales</taxon>
        <taxon>Trichosporonaceae</taxon>
        <taxon>Cutaneotrichosporon</taxon>
    </lineage>
</organism>
<reference evidence="2" key="2">
    <citation type="submission" date="2023-06" db="EMBL/GenBank/DDBJ databases">
        <authorList>
            <person name="Kobayashi Y."/>
            <person name="Kayamori A."/>
            <person name="Aoki K."/>
            <person name="Shiwa Y."/>
            <person name="Fujita N."/>
            <person name="Sugita T."/>
            <person name="Iwasaki W."/>
            <person name="Tanaka N."/>
            <person name="Takashima M."/>
        </authorList>
    </citation>
    <scope>NUCLEOTIDE SEQUENCE</scope>
    <source>
        <strain evidence="2">HIS016</strain>
    </source>
</reference>
<dbReference type="Proteomes" id="UP001222932">
    <property type="component" value="Unassembled WGS sequence"/>
</dbReference>